<gene>
    <name evidence="2" type="ORF">HLUCCX10_16285</name>
</gene>
<dbReference type="Proteomes" id="UP000050421">
    <property type="component" value="Unassembled WGS sequence"/>
</dbReference>
<evidence type="ECO:0000259" key="1">
    <source>
        <dbReference type="Pfam" id="PF06439"/>
    </source>
</evidence>
<reference evidence="2 3" key="1">
    <citation type="submission" date="2015-09" db="EMBL/GenBank/DDBJ databases">
        <title>Identification and resolution of microdiversity through metagenomic sequencing of parallel consortia.</title>
        <authorList>
            <person name="Nelson W.C."/>
            <person name="Romine M.F."/>
            <person name="Lindemann S.R."/>
        </authorList>
    </citation>
    <scope>NUCLEOTIDE SEQUENCE [LARGE SCALE GENOMIC DNA]</scope>
    <source>
        <strain evidence="2">HL-49</strain>
    </source>
</reference>
<dbReference type="eggNOG" id="COG1387">
    <property type="taxonomic scope" value="Bacteria"/>
</dbReference>
<proteinExistence type="predicted"/>
<comment type="caution">
    <text evidence="2">The sequence shown here is derived from an EMBL/GenBank/DDBJ whole genome shotgun (WGS) entry which is preliminary data.</text>
</comment>
<dbReference type="Pfam" id="PF06439">
    <property type="entry name" value="3keto-disac_hyd"/>
    <property type="match status" value="1"/>
</dbReference>
<evidence type="ECO:0000313" key="3">
    <source>
        <dbReference type="Proteomes" id="UP000050421"/>
    </source>
</evidence>
<dbReference type="Gene3D" id="2.60.120.560">
    <property type="entry name" value="Exo-inulinase, domain 1"/>
    <property type="match status" value="1"/>
</dbReference>
<organism evidence="2 3">
    <name type="scientific">Algoriphagus marincola HL-49</name>
    <dbReference type="NCBI Taxonomy" id="1305737"/>
    <lineage>
        <taxon>Bacteria</taxon>
        <taxon>Pseudomonadati</taxon>
        <taxon>Bacteroidota</taxon>
        <taxon>Cytophagia</taxon>
        <taxon>Cytophagales</taxon>
        <taxon>Cyclobacteriaceae</taxon>
        <taxon>Algoriphagus</taxon>
    </lineage>
</organism>
<name>A0A0P8BJG2_9BACT</name>
<dbReference type="GO" id="GO:0004553">
    <property type="term" value="F:hydrolase activity, hydrolyzing O-glycosyl compounds"/>
    <property type="evidence" value="ECO:0007669"/>
    <property type="project" value="UniProtKB-ARBA"/>
</dbReference>
<dbReference type="STRING" id="1305737.GCA_000526355_03348"/>
<dbReference type="EMBL" id="LJXT01000142">
    <property type="protein sequence ID" value="KPQ09499.1"/>
    <property type="molecule type" value="Genomic_DNA"/>
</dbReference>
<dbReference type="InterPro" id="IPR010496">
    <property type="entry name" value="AL/BT2_dom"/>
</dbReference>
<dbReference type="SUPFAM" id="SSF49899">
    <property type="entry name" value="Concanavalin A-like lectins/glucanases"/>
    <property type="match status" value="1"/>
</dbReference>
<accession>A0A0P8BJG2</accession>
<dbReference type="PATRIC" id="fig|1305737.6.peg.254"/>
<feature type="domain" description="3-keto-alpha-glucoside-1,2-lyase/3-keto-2-hydroxy-glucal hydratase" evidence="1">
    <location>
        <begin position="81"/>
        <end position="261"/>
    </location>
</feature>
<dbReference type="GO" id="GO:0005975">
    <property type="term" value="P:carbohydrate metabolic process"/>
    <property type="evidence" value="ECO:0007669"/>
    <property type="project" value="UniProtKB-ARBA"/>
</dbReference>
<evidence type="ECO:0000313" key="2">
    <source>
        <dbReference type="EMBL" id="KPQ09499.1"/>
    </source>
</evidence>
<dbReference type="InterPro" id="IPR013320">
    <property type="entry name" value="ConA-like_dom_sf"/>
</dbReference>
<protein>
    <recommendedName>
        <fullName evidence="1">3-keto-alpha-glucoside-1,2-lyase/3-keto-2-hydroxy-glucal hydratase domain-containing protein</fullName>
    </recommendedName>
</protein>
<sequence>MIRHRERNEAILIIEFRLLHFVRNDEFFICIPRTIYFSEVWNATATGRILLFQTLSHTMKTSISFFILFLISQLSFAQSGEWIELFNGENLEGWKVSENPDSFQVVDGVIKVDGPRAHAFYVGPVGNHDFKNFELMVEVKTMPKANSGIFIHTEYQENGWPNVGYEIQVNQSHSDWRKTGSVYSFQDVREVYVEDGEWYTEHVIVQGDQITVKINGETINEYDESEVRSGDLGTKKLSSGTIALQAHDPESVIYYRSVKIKVLD</sequence>
<dbReference type="AlphaFoldDB" id="A0A0P8BJG2"/>